<reference evidence="2 3" key="1">
    <citation type="submission" date="2018-06" db="EMBL/GenBank/DDBJ databases">
        <title>Comparative genomics reveals the genomic features of Rhizophagus irregularis, R. cerebriforme, R. diaphanum and Gigaspora rosea, and their symbiotic lifestyle signature.</title>
        <authorList>
            <person name="Morin E."/>
            <person name="San Clemente H."/>
            <person name="Chen E.C.H."/>
            <person name="De La Providencia I."/>
            <person name="Hainaut M."/>
            <person name="Kuo A."/>
            <person name="Kohler A."/>
            <person name="Murat C."/>
            <person name="Tang N."/>
            <person name="Roy S."/>
            <person name="Loubradou J."/>
            <person name="Henrissat B."/>
            <person name="Grigoriev I.V."/>
            <person name="Corradi N."/>
            <person name="Roux C."/>
            <person name="Martin F.M."/>
        </authorList>
    </citation>
    <scope>NUCLEOTIDE SEQUENCE [LARGE SCALE GENOMIC DNA]</scope>
    <source>
        <strain evidence="2 3">DAOM 227022</strain>
    </source>
</reference>
<keyword evidence="1" id="KW-1133">Transmembrane helix</keyword>
<feature type="non-terminal residue" evidence="2">
    <location>
        <position position="1"/>
    </location>
</feature>
<evidence type="ECO:0000313" key="3">
    <source>
        <dbReference type="Proteomes" id="UP000265703"/>
    </source>
</evidence>
<dbReference type="OrthoDB" id="10255539at2759"/>
<evidence type="ECO:0000256" key="1">
    <source>
        <dbReference type="SAM" id="Phobius"/>
    </source>
</evidence>
<dbReference type="Proteomes" id="UP000265703">
    <property type="component" value="Unassembled WGS sequence"/>
</dbReference>
<keyword evidence="3" id="KW-1185">Reference proteome</keyword>
<keyword evidence="1" id="KW-0812">Transmembrane</keyword>
<protein>
    <submittedName>
        <fullName evidence="2">Uncharacterized protein</fullName>
    </submittedName>
</protein>
<feature type="transmembrane region" description="Helical" evidence="1">
    <location>
        <begin position="28"/>
        <end position="56"/>
    </location>
</feature>
<accession>A0A397S3G0</accession>
<dbReference type="STRING" id="658196.A0A397S3G0"/>
<proteinExistence type="predicted"/>
<gene>
    <name evidence="2" type="ORF">C1645_86498</name>
</gene>
<dbReference type="AlphaFoldDB" id="A0A397S3G0"/>
<evidence type="ECO:0000313" key="2">
    <source>
        <dbReference type="EMBL" id="RIA79346.1"/>
    </source>
</evidence>
<sequence>VKVSLGGIWKHSLPELSGGQRSVISFKIISFCLCLYTEFFLINRMLAALSLILSLLKYKPAPMYIYS</sequence>
<comment type="caution">
    <text evidence="2">The sequence shown here is derived from an EMBL/GenBank/DDBJ whole genome shotgun (WGS) entry which is preliminary data.</text>
</comment>
<organism evidence="2 3">
    <name type="scientific">Glomus cerebriforme</name>
    <dbReference type="NCBI Taxonomy" id="658196"/>
    <lineage>
        <taxon>Eukaryota</taxon>
        <taxon>Fungi</taxon>
        <taxon>Fungi incertae sedis</taxon>
        <taxon>Mucoromycota</taxon>
        <taxon>Glomeromycotina</taxon>
        <taxon>Glomeromycetes</taxon>
        <taxon>Glomerales</taxon>
        <taxon>Glomeraceae</taxon>
        <taxon>Glomus</taxon>
    </lineage>
</organism>
<keyword evidence="1" id="KW-0472">Membrane</keyword>
<name>A0A397S3G0_9GLOM</name>
<dbReference type="EMBL" id="QKYT01001352">
    <property type="protein sequence ID" value="RIA79346.1"/>
    <property type="molecule type" value="Genomic_DNA"/>
</dbReference>